<dbReference type="Proteomes" id="UP001501470">
    <property type="component" value="Unassembled WGS sequence"/>
</dbReference>
<sequence length="106" mass="11777">MTKLVIHSLICNETSDGMGADDIFINFQGIRVWGTTLVDAGQTHQMEAELDFNVRGRVDVWEFDSGSDNDHIGTFWVNRSQAGTGERSVSLTGDDSDYIITYEVLS</sequence>
<gene>
    <name evidence="1" type="ORF">GCM10009827_038330</name>
</gene>
<protein>
    <submittedName>
        <fullName evidence="1">Uncharacterized protein</fullName>
    </submittedName>
</protein>
<comment type="caution">
    <text evidence="1">The sequence shown here is derived from an EMBL/GenBank/DDBJ whole genome shotgun (WGS) entry which is preliminary data.</text>
</comment>
<dbReference type="EMBL" id="BAAAQD010000007">
    <property type="protein sequence ID" value="GAA1519344.1"/>
    <property type="molecule type" value="Genomic_DNA"/>
</dbReference>
<evidence type="ECO:0000313" key="2">
    <source>
        <dbReference type="Proteomes" id="UP001501470"/>
    </source>
</evidence>
<organism evidence="1 2">
    <name type="scientific">Dactylosporangium maewongense</name>
    <dbReference type="NCBI Taxonomy" id="634393"/>
    <lineage>
        <taxon>Bacteria</taxon>
        <taxon>Bacillati</taxon>
        <taxon>Actinomycetota</taxon>
        <taxon>Actinomycetes</taxon>
        <taxon>Micromonosporales</taxon>
        <taxon>Micromonosporaceae</taxon>
        <taxon>Dactylosporangium</taxon>
    </lineage>
</organism>
<dbReference type="RefSeq" id="WP_344503328.1">
    <property type="nucleotide sequence ID" value="NZ_BAAAQD010000007.1"/>
</dbReference>
<reference evidence="1 2" key="1">
    <citation type="journal article" date="2019" name="Int. J. Syst. Evol. Microbiol.">
        <title>The Global Catalogue of Microorganisms (GCM) 10K type strain sequencing project: providing services to taxonomists for standard genome sequencing and annotation.</title>
        <authorList>
            <consortium name="The Broad Institute Genomics Platform"/>
            <consortium name="The Broad Institute Genome Sequencing Center for Infectious Disease"/>
            <person name="Wu L."/>
            <person name="Ma J."/>
        </authorList>
    </citation>
    <scope>NUCLEOTIDE SEQUENCE [LARGE SCALE GENOMIC DNA]</scope>
    <source>
        <strain evidence="1 2">JCM 15933</strain>
    </source>
</reference>
<name>A0ABN2AHA9_9ACTN</name>
<keyword evidence="2" id="KW-1185">Reference proteome</keyword>
<evidence type="ECO:0000313" key="1">
    <source>
        <dbReference type="EMBL" id="GAA1519344.1"/>
    </source>
</evidence>
<accession>A0ABN2AHA9</accession>
<proteinExistence type="predicted"/>